<feature type="region of interest" description="Disordered" evidence="1">
    <location>
        <begin position="1"/>
        <end position="57"/>
    </location>
</feature>
<name>A0A6S7HE78_PARCT</name>
<dbReference type="AlphaFoldDB" id="A0A6S7HE78"/>
<sequence>MEEEEETDASDDDKLDETEDNDNASQDASLTTAIRVTQEDNSLQSNVNSTEDDQEGKQCVEWYKKKKKRKRDQTRTKHQQLLSMKIVLSRQPVLMSQKVLKK</sequence>
<evidence type="ECO:0000256" key="1">
    <source>
        <dbReference type="SAM" id="MobiDB-lite"/>
    </source>
</evidence>
<dbReference type="Proteomes" id="UP001152795">
    <property type="component" value="Unassembled WGS sequence"/>
</dbReference>
<comment type="caution">
    <text evidence="2">The sequence shown here is derived from an EMBL/GenBank/DDBJ whole genome shotgun (WGS) entry which is preliminary data.</text>
</comment>
<feature type="compositionally biased region" description="Polar residues" evidence="1">
    <location>
        <begin position="23"/>
        <end position="49"/>
    </location>
</feature>
<organism evidence="2 3">
    <name type="scientific">Paramuricea clavata</name>
    <name type="common">Red gorgonian</name>
    <name type="synonym">Violescent sea-whip</name>
    <dbReference type="NCBI Taxonomy" id="317549"/>
    <lineage>
        <taxon>Eukaryota</taxon>
        <taxon>Metazoa</taxon>
        <taxon>Cnidaria</taxon>
        <taxon>Anthozoa</taxon>
        <taxon>Octocorallia</taxon>
        <taxon>Malacalcyonacea</taxon>
        <taxon>Plexauridae</taxon>
        <taxon>Paramuricea</taxon>
    </lineage>
</organism>
<proteinExistence type="predicted"/>
<protein>
    <submittedName>
        <fullName evidence="2">Uncharacterized protein</fullName>
    </submittedName>
</protein>
<keyword evidence="3" id="KW-1185">Reference proteome</keyword>
<accession>A0A6S7HE78</accession>
<evidence type="ECO:0000313" key="2">
    <source>
        <dbReference type="EMBL" id="CAB3993917.1"/>
    </source>
</evidence>
<feature type="compositionally biased region" description="Acidic residues" evidence="1">
    <location>
        <begin position="1"/>
        <end position="22"/>
    </location>
</feature>
<reference evidence="2" key="1">
    <citation type="submission" date="2020-04" db="EMBL/GenBank/DDBJ databases">
        <authorList>
            <person name="Alioto T."/>
            <person name="Alioto T."/>
            <person name="Gomez Garrido J."/>
        </authorList>
    </citation>
    <scope>NUCLEOTIDE SEQUENCE</scope>
    <source>
        <strain evidence="2">A484AB</strain>
    </source>
</reference>
<dbReference type="EMBL" id="CACRXK020002353">
    <property type="protein sequence ID" value="CAB3993917.1"/>
    <property type="molecule type" value="Genomic_DNA"/>
</dbReference>
<gene>
    <name evidence="2" type="ORF">PACLA_8A045546</name>
</gene>
<evidence type="ECO:0000313" key="3">
    <source>
        <dbReference type="Proteomes" id="UP001152795"/>
    </source>
</evidence>